<dbReference type="InterPro" id="IPR023286">
    <property type="entry name" value="ABATE_dom_sf"/>
</dbReference>
<dbReference type="Pfam" id="PF11706">
    <property type="entry name" value="zf-CGNR"/>
    <property type="match status" value="1"/>
</dbReference>
<dbReference type="InterPro" id="IPR021005">
    <property type="entry name" value="Znf_CGNR"/>
</dbReference>
<dbReference type="PANTHER" id="PTHR35525">
    <property type="entry name" value="BLL6575 PROTEIN"/>
    <property type="match status" value="1"/>
</dbReference>
<dbReference type="AlphaFoldDB" id="A0A1H5MSI6"/>
<evidence type="ECO:0000313" key="2">
    <source>
        <dbReference type="EMBL" id="SEE91328.1"/>
    </source>
</evidence>
<dbReference type="Proteomes" id="UP000181980">
    <property type="component" value="Unassembled WGS sequence"/>
</dbReference>
<dbReference type="STRING" id="561176.SAMN04488561_3327"/>
<dbReference type="Pfam" id="PF07336">
    <property type="entry name" value="ABATE"/>
    <property type="match status" value="1"/>
</dbReference>
<gene>
    <name evidence="2" type="ORF">SAMN04488561_3327</name>
</gene>
<proteinExistence type="predicted"/>
<accession>A0A1H5MSI6</accession>
<dbReference type="SUPFAM" id="SSF160904">
    <property type="entry name" value="Jann2411-like"/>
    <property type="match status" value="1"/>
</dbReference>
<keyword evidence="3" id="KW-1185">Reference proteome</keyword>
<evidence type="ECO:0000259" key="1">
    <source>
        <dbReference type="Pfam" id="PF11706"/>
    </source>
</evidence>
<sequence>MTFSHDVEHSLEVVVDLVNSDPAAGGSEGLPDVGSLRSLIDTYKISDLPTITDADLRAVRALRPRLRSIFEADETAEAADLVNGLLDGTRVCPRLTNHDGYDWHTHYFAPGAAPAEHLLIDAGMALSFVVVAGEQERLQVCSAPDCGRVLVDLSRNRSKRYCDSRTCGNRLHVAAYRERQRAAAV</sequence>
<feature type="domain" description="Zinc finger CGNR" evidence="1">
    <location>
        <begin position="137"/>
        <end position="180"/>
    </location>
</feature>
<dbReference type="OrthoDB" id="3531194at2"/>
<name>A0A1H5MSI6_9ACTN</name>
<organism evidence="2 3">
    <name type="scientific">Jiangella alba</name>
    <dbReference type="NCBI Taxonomy" id="561176"/>
    <lineage>
        <taxon>Bacteria</taxon>
        <taxon>Bacillati</taxon>
        <taxon>Actinomycetota</taxon>
        <taxon>Actinomycetes</taxon>
        <taxon>Jiangellales</taxon>
        <taxon>Jiangellaceae</taxon>
        <taxon>Jiangella</taxon>
    </lineage>
</organism>
<evidence type="ECO:0000313" key="3">
    <source>
        <dbReference type="Proteomes" id="UP000181980"/>
    </source>
</evidence>
<dbReference type="InterPro" id="IPR010852">
    <property type="entry name" value="ABATE"/>
</dbReference>
<protein>
    <submittedName>
        <fullName evidence="2">Putative stress-induced transcription regulator</fullName>
    </submittedName>
</protein>
<dbReference type="PANTHER" id="PTHR35525:SF3">
    <property type="entry name" value="BLL6575 PROTEIN"/>
    <property type="match status" value="1"/>
</dbReference>
<dbReference type="Gene3D" id="1.10.3300.10">
    <property type="entry name" value="Jann2411-like domain"/>
    <property type="match status" value="1"/>
</dbReference>
<reference evidence="3" key="1">
    <citation type="submission" date="2016-10" db="EMBL/GenBank/DDBJ databases">
        <authorList>
            <person name="Varghese N."/>
            <person name="Submissions S."/>
        </authorList>
    </citation>
    <scope>NUCLEOTIDE SEQUENCE [LARGE SCALE GENOMIC DNA]</scope>
    <source>
        <strain evidence="3">DSM 45237</strain>
    </source>
</reference>
<dbReference type="RefSeq" id="WP_069111630.1">
    <property type="nucleotide sequence ID" value="NZ_FNUC01000003.1"/>
</dbReference>
<dbReference type="EMBL" id="FNUC01000003">
    <property type="protein sequence ID" value="SEE91328.1"/>
    <property type="molecule type" value="Genomic_DNA"/>
</dbReference>